<proteinExistence type="predicted"/>
<evidence type="ECO:0000313" key="3">
    <source>
        <dbReference type="Proteomes" id="UP000298860"/>
    </source>
</evidence>
<feature type="transmembrane region" description="Helical" evidence="1">
    <location>
        <begin position="44"/>
        <end position="65"/>
    </location>
</feature>
<keyword evidence="1" id="KW-1133">Transmembrane helix</keyword>
<comment type="caution">
    <text evidence="2">The sequence shown here is derived from an EMBL/GenBank/DDBJ whole genome shotgun (WGS) entry which is preliminary data.</text>
</comment>
<keyword evidence="3" id="KW-1185">Reference proteome</keyword>
<organism evidence="2 3">
    <name type="scientific">Gandjariella thermophila</name>
    <dbReference type="NCBI Taxonomy" id="1931992"/>
    <lineage>
        <taxon>Bacteria</taxon>
        <taxon>Bacillati</taxon>
        <taxon>Actinomycetota</taxon>
        <taxon>Actinomycetes</taxon>
        <taxon>Pseudonocardiales</taxon>
        <taxon>Pseudonocardiaceae</taxon>
        <taxon>Gandjariella</taxon>
    </lineage>
</organism>
<evidence type="ECO:0000256" key="1">
    <source>
        <dbReference type="SAM" id="Phobius"/>
    </source>
</evidence>
<accession>A0A4D4JBC1</accession>
<evidence type="ECO:0000313" key="2">
    <source>
        <dbReference type="EMBL" id="GDY32632.1"/>
    </source>
</evidence>
<dbReference type="EMBL" id="BJFL01000026">
    <property type="protein sequence ID" value="GDY32632.1"/>
    <property type="molecule type" value="Genomic_DNA"/>
</dbReference>
<dbReference type="RefSeq" id="WP_137815634.1">
    <property type="nucleotide sequence ID" value="NZ_BJFL01000026.1"/>
</dbReference>
<keyword evidence="1" id="KW-0812">Transmembrane</keyword>
<reference evidence="3" key="1">
    <citation type="submission" date="2019-04" db="EMBL/GenBank/DDBJ databases">
        <title>Draft genome sequence of Pseudonocardiaceae bacterium SL3-2-4.</title>
        <authorList>
            <person name="Ningsih F."/>
            <person name="Yokota A."/>
            <person name="Sakai Y."/>
            <person name="Nanatani K."/>
            <person name="Yabe S."/>
            <person name="Oetari A."/>
            <person name="Sjamsuridzal W."/>
        </authorList>
    </citation>
    <scope>NUCLEOTIDE SEQUENCE [LARGE SCALE GENOMIC DNA]</scope>
    <source>
        <strain evidence="3">SL3-2-4</strain>
    </source>
</reference>
<dbReference type="Proteomes" id="UP000298860">
    <property type="component" value="Unassembled WGS sequence"/>
</dbReference>
<gene>
    <name evidence="2" type="ORF">GTS_42650</name>
</gene>
<keyword evidence="1" id="KW-0472">Membrane</keyword>
<feature type="transmembrane region" description="Helical" evidence="1">
    <location>
        <begin position="18"/>
        <end position="38"/>
    </location>
</feature>
<protein>
    <submittedName>
        <fullName evidence="2">Uncharacterized protein</fullName>
    </submittedName>
</protein>
<dbReference type="AlphaFoldDB" id="A0A4D4JBC1"/>
<sequence length="113" mass="11970">MLAAASPLLRCWLRWTRVFPAVFVLGGLLQLGGLLAVLAEVDPAVPSVLLLGGALPPAAVAVQLWRIAWQSLDIAVGACHTPMVGRIAALRATVGEPRGLMARRRTCRPEAGR</sequence>
<name>A0A4D4JBC1_9PSEU</name>